<proteinExistence type="predicted"/>
<dbReference type="OrthoDB" id="10046076at2759"/>
<dbReference type="Pfam" id="PF03372">
    <property type="entry name" value="Exo_endo_phos"/>
    <property type="match status" value="1"/>
</dbReference>
<dbReference type="RefSeq" id="XP_022287618.1">
    <property type="nucleotide sequence ID" value="XM_022431910.1"/>
</dbReference>
<dbReference type="GO" id="GO:0031012">
    <property type="term" value="C:extracellular matrix"/>
    <property type="evidence" value="ECO:0007669"/>
    <property type="project" value="TreeGrafter"/>
</dbReference>
<evidence type="ECO:0000313" key="5">
    <source>
        <dbReference type="RefSeq" id="XP_022287618.1"/>
    </source>
</evidence>
<dbReference type="AlphaFoldDB" id="A0A8B8A823"/>
<protein>
    <submittedName>
        <fullName evidence="3 4">Uncharacterized protein LOC111100237 isoform X1</fullName>
    </submittedName>
</protein>
<sequence>MGNTITQYRAAIGNFYFVGRHISRTSTFVCQFNITFKTLFRALAKYTSITFHTLASFALELNFFIQFYCFILLLSGDVEVNPGPTFENALDIIHLNIRSIRNKLDYLNTFIHDFDIACFTETHLDSSILDDDLTLDGFTSIQRKDRNSFGGGVIIYLSSAVSAFRRKDLEPSSIECIWLELDNPTCKYFLCCLYRPPHTNSTFWNNLSWSSDGVSEKSDKIIIVGDLNVDFLNIQNTHVIRDILSNNVLVNLISEPTRITNTTRTLIDPILASHSVDFIEAYTLNIDAHISDHRATCISISQKHNSNRSYTRKIWQYKNADIDTINSLTASCDWGSRITDADNIDSATINFSIKYMSLVRECIPEKTVTIRPKDKPWFDSTLRKTIRKRDRLHNIALKQARIGLVKIS</sequence>
<dbReference type="RefSeq" id="XP_022287617.1">
    <property type="nucleotide sequence ID" value="XM_022431909.1"/>
</dbReference>
<feature type="domain" description="Endonuclease/exonuclease/phosphatase" evidence="1">
    <location>
        <begin position="95"/>
        <end position="293"/>
    </location>
</feature>
<gene>
    <name evidence="3 4 5" type="primary">LOC111100237</name>
</gene>
<organism evidence="2 4">
    <name type="scientific">Crassostrea virginica</name>
    <name type="common">Eastern oyster</name>
    <dbReference type="NCBI Taxonomy" id="6565"/>
    <lineage>
        <taxon>Eukaryota</taxon>
        <taxon>Metazoa</taxon>
        <taxon>Spiralia</taxon>
        <taxon>Lophotrochozoa</taxon>
        <taxon>Mollusca</taxon>
        <taxon>Bivalvia</taxon>
        <taxon>Autobranchia</taxon>
        <taxon>Pteriomorphia</taxon>
        <taxon>Ostreida</taxon>
        <taxon>Ostreoidea</taxon>
        <taxon>Ostreidae</taxon>
        <taxon>Crassostrea</taxon>
    </lineage>
</organism>
<dbReference type="Proteomes" id="UP000694844">
    <property type="component" value="Chromosome 6"/>
</dbReference>
<accession>A0A8B8A823</accession>
<dbReference type="Gene3D" id="3.60.10.10">
    <property type="entry name" value="Endonuclease/exonuclease/phosphatase"/>
    <property type="match status" value="1"/>
</dbReference>
<evidence type="ECO:0000313" key="3">
    <source>
        <dbReference type="RefSeq" id="XP_022287616.1"/>
    </source>
</evidence>
<dbReference type="PANTHER" id="PTHR33395">
    <property type="entry name" value="TRANSCRIPTASE, PUTATIVE-RELATED-RELATED"/>
    <property type="match status" value="1"/>
</dbReference>
<dbReference type="GeneID" id="111100237"/>
<dbReference type="GO" id="GO:0061343">
    <property type="term" value="P:cell adhesion involved in heart morphogenesis"/>
    <property type="evidence" value="ECO:0007669"/>
    <property type="project" value="TreeGrafter"/>
</dbReference>
<dbReference type="PANTHER" id="PTHR33395:SF22">
    <property type="entry name" value="REVERSE TRANSCRIPTASE DOMAIN-CONTAINING PROTEIN"/>
    <property type="match status" value="1"/>
</dbReference>
<dbReference type="InterPro" id="IPR005135">
    <property type="entry name" value="Endo/exonuclease/phosphatase"/>
</dbReference>
<name>A0A8B8A823_CRAVI</name>
<evidence type="ECO:0000313" key="4">
    <source>
        <dbReference type="RefSeq" id="XP_022287617.1"/>
    </source>
</evidence>
<evidence type="ECO:0000313" key="2">
    <source>
        <dbReference type="Proteomes" id="UP000694844"/>
    </source>
</evidence>
<evidence type="ECO:0000259" key="1">
    <source>
        <dbReference type="Pfam" id="PF03372"/>
    </source>
</evidence>
<dbReference type="GO" id="GO:0003824">
    <property type="term" value="F:catalytic activity"/>
    <property type="evidence" value="ECO:0007669"/>
    <property type="project" value="InterPro"/>
</dbReference>
<dbReference type="KEGG" id="cvn:111100237"/>
<keyword evidence="2" id="KW-1185">Reference proteome</keyword>
<reference evidence="3 4" key="1">
    <citation type="submission" date="2025-04" db="UniProtKB">
        <authorList>
            <consortium name="RefSeq"/>
        </authorList>
    </citation>
    <scope>IDENTIFICATION</scope>
    <source>
        <tissue evidence="3 4">Whole sample</tissue>
    </source>
</reference>
<dbReference type="RefSeq" id="XP_022287616.1">
    <property type="nucleotide sequence ID" value="XM_022431908.1"/>
</dbReference>
<dbReference type="GO" id="GO:0007508">
    <property type="term" value="P:larval heart development"/>
    <property type="evidence" value="ECO:0007669"/>
    <property type="project" value="TreeGrafter"/>
</dbReference>
<dbReference type="SUPFAM" id="SSF56219">
    <property type="entry name" value="DNase I-like"/>
    <property type="match status" value="1"/>
</dbReference>
<dbReference type="InterPro" id="IPR036691">
    <property type="entry name" value="Endo/exonu/phosph_ase_sf"/>
</dbReference>